<dbReference type="Pfam" id="PF00276">
    <property type="entry name" value="Ribosomal_L23"/>
    <property type="match status" value="1"/>
</dbReference>
<evidence type="ECO:0000256" key="5">
    <source>
        <dbReference type="ARBA" id="ARBA00023274"/>
    </source>
</evidence>
<dbReference type="GO" id="GO:0003735">
    <property type="term" value="F:structural constituent of ribosome"/>
    <property type="evidence" value="ECO:0007669"/>
    <property type="project" value="InterPro"/>
</dbReference>
<dbReference type="GeneID" id="24121006"/>
<reference evidence="8" key="1">
    <citation type="submission" date="2015-02" db="EMBL/GenBank/DDBJ databases">
        <title>A Complete Plastid Genome and the Genetic Variations in Abies koreana.</title>
        <authorList>
            <person name="Jung J."/>
            <person name="Lee B."/>
            <person name="Park Y.W."/>
            <person name="Kwon Y.H."/>
            <person name="Kim S."/>
        </authorList>
    </citation>
    <scope>NUCLEOTIDE SEQUENCE</scope>
</reference>
<keyword evidence="3" id="KW-0694">RNA-binding</keyword>
<dbReference type="GO" id="GO:0006412">
    <property type="term" value="P:translation"/>
    <property type="evidence" value="ECO:0007669"/>
    <property type="project" value="InterPro"/>
</dbReference>
<evidence type="ECO:0000256" key="2">
    <source>
        <dbReference type="ARBA" id="ARBA00022730"/>
    </source>
</evidence>
<accession>A0A0E3GL36</accession>
<sequence length="91" mass="10673">MDGVKYPVLTEKSIRLLERNQYTFNVDSQSNKTKIKNWIEHFFDVKVIAMNSYRLPEKGRKRGSMIGHPIRCKRMIITLQTGDSIPLFSEQ</sequence>
<keyword evidence="4 6" id="KW-0689">Ribosomal protein</keyword>
<dbReference type="PANTHER" id="PTHR11620">
    <property type="entry name" value="60S RIBOSOMAL PROTEIN L23A"/>
    <property type="match status" value="1"/>
</dbReference>
<dbReference type="GO" id="GO:0005840">
    <property type="term" value="C:ribosome"/>
    <property type="evidence" value="ECO:0007669"/>
    <property type="project" value="UniProtKB-KW"/>
</dbReference>
<name>A0A0E3GL36_ABIKO</name>
<keyword evidence="2" id="KW-0699">rRNA-binding</keyword>
<keyword evidence="5 6" id="KW-0687">Ribonucleoprotein</keyword>
<evidence type="ECO:0000256" key="3">
    <source>
        <dbReference type="ARBA" id="ARBA00022884"/>
    </source>
</evidence>
<dbReference type="GO" id="GO:1990904">
    <property type="term" value="C:ribonucleoprotein complex"/>
    <property type="evidence" value="ECO:0007669"/>
    <property type="project" value="UniProtKB-KW"/>
</dbReference>
<dbReference type="InterPro" id="IPR013025">
    <property type="entry name" value="Ribosomal_uL23-like"/>
</dbReference>
<dbReference type="AlphaFoldDB" id="A0A0E3GL36"/>
<dbReference type="InterPro" id="IPR001014">
    <property type="entry name" value="Ribosomal_uL23_CS"/>
</dbReference>
<reference evidence="7" key="2">
    <citation type="submission" date="2015-02" db="EMBL/GenBank/DDBJ databases">
        <title>Complete Chloroplast Genome Sequences from Abies koreana.</title>
        <authorList>
            <person name="Yi D.-K."/>
            <person name="Yang J.C."/>
            <person name="So S.K."/>
            <person name="Joo M.J."/>
            <person name="Kim D.-K."/>
            <person name="Chang H.S."/>
            <person name="Lee Y.-M."/>
            <person name="Choi K."/>
        </authorList>
    </citation>
    <scope>NUCLEOTIDE SEQUENCE</scope>
</reference>
<gene>
    <name evidence="7" type="primary">rpl23</name>
    <name evidence="7" type="ORF">AKKNA01_0077</name>
</gene>
<dbReference type="InterPro" id="IPR012678">
    <property type="entry name" value="Ribosomal_uL23/eL15/eS24_sf"/>
</dbReference>
<evidence type="ECO:0000313" key="7">
    <source>
        <dbReference type="EMBL" id="AKA55318.1"/>
    </source>
</evidence>
<proteinExistence type="inferred from homology"/>
<comment type="similarity">
    <text evidence="1 6">Belongs to the universal ribosomal protein uL23 family.</text>
</comment>
<dbReference type="RefSeq" id="YP_009132499.1">
    <property type="nucleotide sequence ID" value="NC_026892.1"/>
</dbReference>
<keyword evidence="7" id="KW-0934">Plastid</keyword>
<protein>
    <submittedName>
        <fullName evidence="7">Ribosomal protein L23</fullName>
    </submittedName>
</protein>
<dbReference type="EMBL" id="KP751905">
    <property type="protein sequence ID" value="AKJ25263.1"/>
    <property type="molecule type" value="Genomic_DNA"/>
</dbReference>
<evidence type="ECO:0000313" key="8">
    <source>
        <dbReference type="EMBL" id="AKJ25263.1"/>
    </source>
</evidence>
<dbReference type="GO" id="GO:0019843">
    <property type="term" value="F:rRNA binding"/>
    <property type="evidence" value="ECO:0007669"/>
    <property type="project" value="UniProtKB-KW"/>
</dbReference>
<evidence type="ECO:0000256" key="4">
    <source>
        <dbReference type="ARBA" id="ARBA00022980"/>
    </source>
</evidence>
<organism evidence="7">
    <name type="scientific">Abies koreana</name>
    <name type="common">Korean fir</name>
    <dbReference type="NCBI Taxonomy" id="97170"/>
    <lineage>
        <taxon>Eukaryota</taxon>
        <taxon>Viridiplantae</taxon>
        <taxon>Streptophyta</taxon>
        <taxon>Embryophyta</taxon>
        <taxon>Tracheophyta</taxon>
        <taxon>Spermatophyta</taxon>
        <taxon>Pinopsida</taxon>
        <taxon>Pinidae</taxon>
        <taxon>Conifers I</taxon>
        <taxon>Pinales</taxon>
        <taxon>Pinaceae</taxon>
        <taxon>Abies</taxon>
    </lineage>
</organism>
<dbReference type="InterPro" id="IPR012677">
    <property type="entry name" value="Nucleotide-bd_a/b_plait_sf"/>
</dbReference>
<dbReference type="HAMAP" id="MF_01369_B">
    <property type="entry name" value="Ribosomal_uL23_B"/>
    <property type="match status" value="1"/>
</dbReference>
<keyword evidence="7" id="KW-0150">Chloroplast</keyword>
<dbReference type="PROSITE" id="PS00050">
    <property type="entry name" value="RIBOSOMAL_L23"/>
    <property type="match status" value="1"/>
</dbReference>
<dbReference type="EMBL" id="KP742350">
    <property type="protein sequence ID" value="AKA55318.1"/>
    <property type="molecule type" value="Genomic_DNA"/>
</dbReference>
<dbReference type="Gene3D" id="3.30.70.330">
    <property type="match status" value="1"/>
</dbReference>
<evidence type="ECO:0000256" key="1">
    <source>
        <dbReference type="ARBA" id="ARBA00006700"/>
    </source>
</evidence>
<geneLocation type="plastid" evidence="7"/>
<evidence type="ECO:0000256" key="6">
    <source>
        <dbReference type="RuleBase" id="RU003934"/>
    </source>
</evidence>
<dbReference type="SUPFAM" id="SSF54189">
    <property type="entry name" value="Ribosomal proteins S24e, L23 and L15e"/>
    <property type="match status" value="1"/>
</dbReference>